<dbReference type="Proteomes" id="UP000639643">
    <property type="component" value="Unassembled WGS sequence"/>
</dbReference>
<name>A0A8H6JX61_9PEZI</name>
<accession>A0A8H6JX61</accession>
<dbReference type="OrthoDB" id="4840822at2759"/>
<gene>
    <name evidence="1" type="ORF">CMUS01_11570</name>
</gene>
<comment type="caution">
    <text evidence="1">The sequence shown here is derived from an EMBL/GenBank/DDBJ whole genome shotgun (WGS) entry which is preliminary data.</text>
</comment>
<reference evidence="1" key="1">
    <citation type="journal article" date="2020" name="Phytopathology">
        <title>Genome Sequence Resources of Colletotrichum truncatum, C. plurivorum, C. musicola, and C. sojae: Four Species Pathogenic to Soybean (Glycine max).</title>
        <authorList>
            <person name="Rogerio F."/>
            <person name="Boufleur T.R."/>
            <person name="Ciampi-Guillardi M."/>
            <person name="Sukno S.A."/>
            <person name="Thon M.R."/>
            <person name="Massola Junior N.S."/>
            <person name="Baroncelli R."/>
        </authorList>
    </citation>
    <scope>NUCLEOTIDE SEQUENCE</scope>
    <source>
        <strain evidence="1">LFN0074</strain>
    </source>
</reference>
<dbReference type="EMBL" id="WIGM01000596">
    <property type="protein sequence ID" value="KAF6820343.1"/>
    <property type="molecule type" value="Genomic_DNA"/>
</dbReference>
<evidence type="ECO:0000313" key="2">
    <source>
        <dbReference type="Proteomes" id="UP000639643"/>
    </source>
</evidence>
<protein>
    <recommendedName>
        <fullName evidence="3">F-box domain-containing protein</fullName>
    </recommendedName>
</protein>
<evidence type="ECO:0008006" key="3">
    <source>
        <dbReference type="Google" id="ProtNLM"/>
    </source>
</evidence>
<organism evidence="1 2">
    <name type="scientific">Colletotrichum musicola</name>
    <dbReference type="NCBI Taxonomy" id="2175873"/>
    <lineage>
        <taxon>Eukaryota</taxon>
        <taxon>Fungi</taxon>
        <taxon>Dikarya</taxon>
        <taxon>Ascomycota</taxon>
        <taxon>Pezizomycotina</taxon>
        <taxon>Sordariomycetes</taxon>
        <taxon>Hypocreomycetidae</taxon>
        <taxon>Glomerellales</taxon>
        <taxon>Glomerellaceae</taxon>
        <taxon>Colletotrichum</taxon>
        <taxon>Colletotrichum orchidearum species complex</taxon>
    </lineage>
</organism>
<evidence type="ECO:0000313" key="1">
    <source>
        <dbReference type="EMBL" id="KAF6820343.1"/>
    </source>
</evidence>
<dbReference type="AlphaFoldDB" id="A0A8H6JX61"/>
<sequence length="210" mass="24802">MKLRSQTRREWQENIRWTRLPAEIRITILQLVETFAADEKHTISRWATVSKEWQSFFEPAIWRILTLQSGNKRSGLLGLREHTQSDRTEMIKNISLCVKIEHYICPRCNREIGDQHTIINREKKLFNNLRRLFSILGDWPNEALSMSTGILLRLNAKEPRGRKRSRCKTGDHLQPMTTSWSYPGSSNNQLCAWHFNEARAPTWDWKCARL</sequence>
<keyword evidence="2" id="KW-1185">Reference proteome</keyword>
<proteinExistence type="predicted"/>